<dbReference type="InterPro" id="IPR014030">
    <property type="entry name" value="Ketoacyl_synth_N"/>
</dbReference>
<protein>
    <submittedName>
        <fullName evidence="2">3-oxoacyl-ACP synthase</fullName>
    </submittedName>
</protein>
<dbReference type="Pfam" id="PF13723">
    <property type="entry name" value="Ketoacyl-synt_2"/>
    <property type="match status" value="1"/>
</dbReference>
<sequence>MLSFYLEAPAVAAPGLDGWAKAKSVLAEETAYRQAPLPDYVPKILPPTAQRRGSQSTLLAIQAAQESLGTTEIAPTELASIFASSIGDPEIVDRLCSALADPQPMVSPTQFHNSVHNAPAGYWSIAIDSLESTNSLAASDASFVAGLLSAAVQCQAESRSLLLVAYDLPFEAPLDATRPLSAPFATSMVVTSSSTRQTQLHCTLEINAISAPASRMADAKLEQLRIGNPAARALPLLQQLASPTDEETLTFDYLPDCQLHLKCKPC</sequence>
<accession>A0A370DTM0</accession>
<name>A0A370DTM0_9GAMM</name>
<keyword evidence="3" id="KW-1185">Reference proteome</keyword>
<dbReference type="SUPFAM" id="SSF53901">
    <property type="entry name" value="Thiolase-like"/>
    <property type="match status" value="1"/>
</dbReference>
<proteinExistence type="predicted"/>
<dbReference type="InterPro" id="IPR016039">
    <property type="entry name" value="Thiolase-like"/>
</dbReference>
<evidence type="ECO:0000313" key="3">
    <source>
        <dbReference type="Proteomes" id="UP000254771"/>
    </source>
</evidence>
<dbReference type="EMBL" id="QFXE01000001">
    <property type="protein sequence ID" value="RDH88509.1"/>
    <property type="molecule type" value="Genomic_DNA"/>
</dbReference>
<dbReference type="Proteomes" id="UP000254771">
    <property type="component" value="Unassembled WGS sequence"/>
</dbReference>
<evidence type="ECO:0000259" key="1">
    <source>
        <dbReference type="Pfam" id="PF13723"/>
    </source>
</evidence>
<organism evidence="2 3">
    <name type="scientific">endosymbiont of Escarpia spicata</name>
    <dbReference type="NCBI Taxonomy" id="2200908"/>
    <lineage>
        <taxon>Bacteria</taxon>
        <taxon>Pseudomonadati</taxon>
        <taxon>Pseudomonadota</taxon>
        <taxon>Gammaproteobacteria</taxon>
        <taxon>sulfur-oxidizing symbionts</taxon>
    </lineage>
</organism>
<dbReference type="GO" id="GO:0016746">
    <property type="term" value="F:acyltransferase activity"/>
    <property type="evidence" value="ECO:0007669"/>
    <property type="project" value="InterPro"/>
</dbReference>
<gene>
    <name evidence="2" type="ORF">DIZ78_00820</name>
</gene>
<comment type="caution">
    <text evidence="2">The sequence shown here is derived from an EMBL/GenBank/DDBJ whole genome shotgun (WGS) entry which is preliminary data.</text>
</comment>
<evidence type="ECO:0000313" key="2">
    <source>
        <dbReference type="EMBL" id="RDH88509.1"/>
    </source>
</evidence>
<dbReference type="AlphaFoldDB" id="A0A370DTM0"/>
<feature type="domain" description="Beta-ketoacyl synthase-like N-terminal" evidence="1">
    <location>
        <begin position="42"/>
        <end position="219"/>
    </location>
</feature>
<reference evidence="2 3" key="1">
    <citation type="journal article" date="2018" name="ISME J.">
        <title>Endosymbiont genomes yield clues of tubeworm success.</title>
        <authorList>
            <person name="Li Y."/>
            <person name="Liles M.R."/>
            <person name="Halanych K.M."/>
        </authorList>
    </citation>
    <scope>NUCLEOTIDE SEQUENCE [LARGE SCALE GENOMIC DNA]</scope>
    <source>
        <strain evidence="2">A1462</strain>
    </source>
</reference>